<proteinExistence type="predicted"/>
<dbReference type="KEGG" id="acan:ACA1_202670"/>
<evidence type="ECO:0000256" key="1">
    <source>
        <dbReference type="SAM" id="MobiDB-lite"/>
    </source>
</evidence>
<accession>L8GSV7</accession>
<feature type="compositionally biased region" description="Basic and acidic residues" evidence="1">
    <location>
        <begin position="61"/>
        <end position="71"/>
    </location>
</feature>
<organism evidence="2 3">
    <name type="scientific">Acanthamoeba castellanii (strain ATCC 30010 / Neff)</name>
    <dbReference type="NCBI Taxonomy" id="1257118"/>
    <lineage>
        <taxon>Eukaryota</taxon>
        <taxon>Amoebozoa</taxon>
        <taxon>Discosea</taxon>
        <taxon>Longamoebia</taxon>
        <taxon>Centramoebida</taxon>
        <taxon>Acanthamoebidae</taxon>
        <taxon>Acanthamoeba</taxon>
    </lineage>
</organism>
<dbReference type="GeneID" id="14917022"/>
<dbReference type="EMBL" id="KB008001">
    <property type="protein sequence ID" value="ELR16284.1"/>
    <property type="molecule type" value="Genomic_DNA"/>
</dbReference>
<evidence type="ECO:0000313" key="3">
    <source>
        <dbReference type="Proteomes" id="UP000011083"/>
    </source>
</evidence>
<keyword evidence="3" id="KW-1185">Reference proteome</keyword>
<reference evidence="2 3" key="1">
    <citation type="journal article" date="2013" name="Genome Biol.">
        <title>Genome of Acanthamoeba castellanii highlights extensive lateral gene transfer and early evolution of tyrosine kinase signaling.</title>
        <authorList>
            <person name="Clarke M."/>
            <person name="Lohan A.J."/>
            <person name="Liu B."/>
            <person name="Lagkouvardos I."/>
            <person name="Roy S."/>
            <person name="Zafar N."/>
            <person name="Bertelli C."/>
            <person name="Schilde C."/>
            <person name="Kianianmomeni A."/>
            <person name="Burglin T.R."/>
            <person name="Frech C."/>
            <person name="Turcotte B."/>
            <person name="Kopec K.O."/>
            <person name="Synnott J.M."/>
            <person name="Choo C."/>
            <person name="Paponov I."/>
            <person name="Finkler A."/>
            <person name="Soon Heng Tan C."/>
            <person name="Hutchins A.P."/>
            <person name="Weinmeier T."/>
            <person name="Rattei T."/>
            <person name="Chu J.S."/>
            <person name="Gimenez G."/>
            <person name="Irimia M."/>
            <person name="Rigden D.J."/>
            <person name="Fitzpatrick D.A."/>
            <person name="Lorenzo-Morales J."/>
            <person name="Bateman A."/>
            <person name="Chiu C.H."/>
            <person name="Tang P."/>
            <person name="Hegemann P."/>
            <person name="Fromm H."/>
            <person name="Raoult D."/>
            <person name="Greub G."/>
            <person name="Miranda-Saavedra D."/>
            <person name="Chen N."/>
            <person name="Nash P."/>
            <person name="Ginger M.L."/>
            <person name="Horn M."/>
            <person name="Schaap P."/>
            <person name="Caler L."/>
            <person name="Loftus B."/>
        </authorList>
    </citation>
    <scope>NUCLEOTIDE SEQUENCE [LARGE SCALE GENOMIC DNA]</scope>
    <source>
        <strain evidence="2 3">Neff</strain>
    </source>
</reference>
<feature type="region of interest" description="Disordered" evidence="1">
    <location>
        <begin position="61"/>
        <end position="109"/>
    </location>
</feature>
<name>L8GSV7_ACACF</name>
<protein>
    <submittedName>
        <fullName evidence="2">Uncharacterized protein</fullName>
    </submittedName>
</protein>
<dbReference type="Pfam" id="PF06522">
    <property type="entry name" value="B12D"/>
    <property type="match status" value="1"/>
</dbReference>
<gene>
    <name evidence="2" type="ORF">ACA1_202670</name>
</gene>
<evidence type="ECO:0000313" key="2">
    <source>
        <dbReference type="EMBL" id="ELR16284.1"/>
    </source>
</evidence>
<dbReference type="VEuPathDB" id="AmoebaDB:ACA1_202670"/>
<dbReference type="AlphaFoldDB" id="L8GSV7"/>
<sequence>MKSMNKKATTSTMSSFVKKFVPPEVYPLLVPVTFACGFGTYIGYRTLVGAPDVHVFGRQPRFESGHHRSDPHFAGIHSKASRFDPHPELGQAEANFHSSYASSDSNNSY</sequence>
<dbReference type="InterPro" id="IPR010530">
    <property type="entry name" value="B12D"/>
</dbReference>
<dbReference type="RefSeq" id="XP_004338297.1">
    <property type="nucleotide sequence ID" value="XM_004338249.1"/>
</dbReference>
<dbReference type="Proteomes" id="UP000011083">
    <property type="component" value="Unassembled WGS sequence"/>
</dbReference>
<feature type="compositionally biased region" description="Low complexity" evidence="1">
    <location>
        <begin position="98"/>
        <end position="109"/>
    </location>
</feature>